<evidence type="ECO:0000256" key="1">
    <source>
        <dbReference type="ARBA" id="ARBA00022679"/>
    </source>
</evidence>
<accession>A0A1C3HBE7</accession>
<dbReference type="Gene3D" id="3.40.50.2000">
    <property type="entry name" value="Glycogen Phosphorylase B"/>
    <property type="match status" value="2"/>
</dbReference>
<organism evidence="4">
    <name type="scientific">Serratia marcescens</name>
    <dbReference type="NCBI Taxonomy" id="615"/>
    <lineage>
        <taxon>Bacteria</taxon>
        <taxon>Pseudomonadati</taxon>
        <taxon>Pseudomonadota</taxon>
        <taxon>Gammaproteobacteria</taxon>
        <taxon>Enterobacterales</taxon>
        <taxon>Yersiniaceae</taxon>
        <taxon>Serratia</taxon>
    </lineage>
</organism>
<dbReference type="Pfam" id="PF00534">
    <property type="entry name" value="Glycos_transf_1"/>
    <property type="match status" value="1"/>
</dbReference>
<dbReference type="CDD" id="cd03809">
    <property type="entry name" value="GT4_MtfB-like"/>
    <property type="match status" value="1"/>
</dbReference>
<keyword evidence="4" id="KW-0328">Glycosyltransferase</keyword>
<dbReference type="InterPro" id="IPR001296">
    <property type="entry name" value="Glyco_trans_1"/>
</dbReference>
<dbReference type="GO" id="GO:0009011">
    <property type="term" value="F:alpha-1,4-glucan glucosyltransferase (ADP-glucose donor) activity"/>
    <property type="evidence" value="ECO:0007669"/>
    <property type="project" value="UniProtKB-EC"/>
</dbReference>
<feature type="domain" description="Glycosyl transferase family 1" evidence="2">
    <location>
        <begin position="201"/>
        <end position="349"/>
    </location>
</feature>
<dbReference type="PANTHER" id="PTHR46401:SF2">
    <property type="entry name" value="GLYCOSYLTRANSFERASE WBBK-RELATED"/>
    <property type="match status" value="1"/>
</dbReference>
<sequence length="381" mass="43286">MKIILSVEPIKFPLTGIGRYTYELAKGLQSHNEIEELNFFSGTRFLSNIPTAKNTSDSSHWLKKIVQSNSLAIETYRLLMPQLKKKALRGYERCLFHGPNYFLPPFDGPAVATFHDLSPFKWEHCFDPKRNRYTKKEMMKALSRANGLITVSNYIRKEIHEYFDYPIEKIHTVHLASSPDFYPRQVEHVSGVLKKFGLSYKAFTLFVGTIEPRKNILSLIHAYRKLPGGLRARYPLVLSGYKGWRNDDIMQEIERGQREGWLKYLGFAAAEELPLLYSAARLFVFPSHYEGFGLPVLEAMSSGTPVICSNSSSLPEIAGDAALTHSPEDVSLLTQLIIRGLTDEAWRKDAIALGLSHAATFSWKNCTSQTLNVYQKLTNND</sequence>
<dbReference type="Pfam" id="PF13439">
    <property type="entry name" value="Glyco_transf_4"/>
    <property type="match status" value="1"/>
</dbReference>
<gene>
    <name evidence="4" type="primary">glgA_1</name>
    <name evidence="4" type="ORF">PWN146_01053</name>
</gene>
<evidence type="ECO:0000259" key="3">
    <source>
        <dbReference type="Pfam" id="PF13439"/>
    </source>
</evidence>
<protein>
    <submittedName>
        <fullName evidence="4">Capsular glucan synthase</fullName>
        <ecNumber evidence="4">2.4.1.21</ecNumber>
    </submittedName>
</protein>
<evidence type="ECO:0000259" key="2">
    <source>
        <dbReference type="Pfam" id="PF00534"/>
    </source>
</evidence>
<proteinExistence type="predicted"/>
<keyword evidence="1 4" id="KW-0808">Transferase</keyword>
<dbReference type="AlphaFoldDB" id="A0A1C3HBE7"/>
<feature type="domain" description="Glycosyltransferase subfamily 4-like N-terminal" evidence="3">
    <location>
        <begin position="16"/>
        <end position="174"/>
    </location>
</feature>
<dbReference type="FunFam" id="3.40.50.2000:FF:000119">
    <property type="entry name" value="Glycosyl transferase group 1"/>
    <property type="match status" value="1"/>
</dbReference>
<dbReference type="EC" id="2.4.1.21" evidence="4"/>
<dbReference type="PANTHER" id="PTHR46401">
    <property type="entry name" value="GLYCOSYLTRANSFERASE WBBK-RELATED"/>
    <property type="match status" value="1"/>
</dbReference>
<dbReference type="EMBL" id="LT575490">
    <property type="protein sequence ID" value="SAY42375.1"/>
    <property type="molecule type" value="Genomic_DNA"/>
</dbReference>
<dbReference type="SUPFAM" id="SSF53756">
    <property type="entry name" value="UDP-Glycosyltransferase/glycogen phosphorylase"/>
    <property type="match status" value="1"/>
</dbReference>
<dbReference type="InterPro" id="IPR028098">
    <property type="entry name" value="Glyco_trans_4-like_N"/>
</dbReference>
<name>A0A1C3HBE7_SERMA</name>
<reference evidence="4" key="1">
    <citation type="submission" date="2016-05" db="EMBL/GenBank/DDBJ databases">
        <authorList>
            <person name="Cock P.J.A."/>
            <person name="Cock P.J.A."/>
        </authorList>
    </citation>
    <scope>NUCLEOTIDE SEQUENCE</scope>
    <source>
        <strain evidence="4">PWN146_assembly</strain>
    </source>
</reference>
<evidence type="ECO:0000313" key="4">
    <source>
        <dbReference type="EMBL" id="SAY42375.1"/>
    </source>
</evidence>